<protein>
    <submittedName>
        <fullName evidence="1">Uncharacterized protein</fullName>
    </submittedName>
</protein>
<evidence type="ECO:0000313" key="1">
    <source>
        <dbReference type="EMBL" id="CAZ96749.1"/>
    </source>
</evidence>
<reference evidence="1 2" key="2">
    <citation type="journal article" date="2012" name="Environ. Microbiol.">
        <title>Characterization of the first alginolytic operons in a marine bacterium: from their emergence in marine Flavobacteriia to their independent transfers to marine Proteobacteria and human gut Bacteroides.</title>
        <authorList>
            <person name="Thomas F."/>
            <person name="Barbeyron T."/>
            <person name="Tonon T."/>
            <person name="Genicot S."/>
            <person name="Czjzek M."/>
            <person name="Michel G."/>
        </authorList>
    </citation>
    <scope>NUCLEOTIDE SEQUENCE [LARGE SCALE GENOMIC DNA]</scope>
    <source>
        <strain evidence="2">DSM 12802 / CCUG 47099 / CIP 106680 / NCIMB 13871 / Dsij</strain>
    </source>
</reference>
<organism evidence="1 2">
    <name type="scientific">Zobellia galactanivorans (strain DSM 12802 / CCUG 47099 / CIP 106680 / NCIMB 13871 / Dsij)</name>
    <dbReference type="NCBI Taxonomy" id="63186"/>
    <lineage>
        <taxon>Bacteria</taxon>
        <taxon>Pseudomonadati</taxon>
        <taxon>Bacteroidota</taxon>
        <taxon>Flavobacteriia</taxon>
        <taxon>Flavobacteriales</taxon>
        <taxon>Flavobacteriaceae</taxon>
        <taxon>Zobellia</taxon>
    </lineage>
</organism>
<reference evidence="2" key="1">
    <citation type="submission" date="2009-07" db="EMBL/GenBank/DDBJ databases">
        <title>Complete genome sequence of Zobellia galactanivorans Dsij.</title>
        <authorList>
            <consortium name="Genoscope - CEA"/>
        </authorList>
    </citation>
    <scope>NUCLEOTIDE SEQUENCE [LARGE SCALE GENOMIC DNA]</scope>
    <source>
        <strain evidence="2">DSM 12802 / CCUG 47099 / CIP 106680 / NCIMB 13871 / Dsij</strain>
    </source>
</reference>
<dbReference type="AlphaFoldDB" id="G0L669"/>
<evidence type="ECO:0000313" key="2">
    <source>
        <dbReference type="Proteomes" id="UP000008898"/>
    </source>
</evidence>
<name>G0L669_ZOBGA</name>
<proteinExistence type="predicted"/>
<accession>G0L669</accession>
<keyword evidence="2" id="KW-1185">Reference proteome</keyword>
<sequence length="64" mass="7428">MNKPGFRKTDFGGNYNIASSKVYDNFSRAHDKFKALSRLGIFYNYYQKNVPYNRLKYLGPAPNA</sequence>
<dbReference type="EMBL" id="FP476056">
    <property type="protein sequence ID" value="CAZ96749.1"/>
    <property type="molecule type" value="Genomic_DNA"/>
</dbReference>
<dbReference type="HOGENOM" id="CLU_2866934_0_0_10"/>
<dbReference type="KEGG" id="zga:ZOBELLIA_2599"/>
<gene>
    <name evidence="1" type="ordered locus">zobellia_2599</name>
</gene>
<dbReference type="Proteomes" id="UP000008898">
    <property type="component" value="Chromosome"/>
</dbReference>